<keyword evidence="4" id="KW-0238">DNA-binding</keyword>
<dbReference type="EMBL" id="DYWV01000016">
    <property type="protein sequence ID" value="HJF39373.1"/>
    <property type="molecule type" value="Genomic_DNA"/>
</dbReference>
<dbReference type="InterPro" id="IPR055166">
    <property type="entry name" value="Transc_reg_Sar_Rot_HTH"/>
</dbReference>
<evidence type="ECO:0000256" key="8">
    <source>
        <dbReference type="ARBA" id="ARBA00047188"/>
    </source>
</evidence>
<evidence type="ECO:0000256" key="3">
    <source>
        <dbReference type="ARBA" id="ARBA00023026"/>
    </source>
</evidence>
<accession>A0A921G8W6</accession>
<sequence>MEQFKIGKILKIVSNYMDKDMNNCLSDYNITRSQMGILIYIQVAECKNIEANQVDIEKEFNLKNPTVTGLINRLEEKGYIKRVRSDKDKRYNKLELTESGREILNKGKRKAQENEEKLLKILTDDEIKELKRILTKIVNNI</sequence>
<keyword evidence="5" id="KW-0804">Transcription</keyword>
<dbReference type="PRINTS" id="PR00598">
    <property type="entry name" value="HTHMARR"/>
</dbReference>
<dbReference type="SMART" id="SM00347">
    <property type="entry name" value="HTH_MARR"/>
    <property type="match status" value="1"/>
</dbReference>
<evidence type="ECO:0000256" key="2">
    <source>
        <dbReference type="ARBA" id="ARBA00023015"/>
    </source>
</evidence>
<dbReference type="AlphaFoldDB" id="A0A921G8W6"/>
<dbReference type="PROSITE" id="PS01117">
    <property type="entry name" value="HTH_MARR_1"/>
    <property type="match status" value="1"/>
</dbReference>
<evidence type="ECO:0000256" key="7">
    <source>
        <dbReference type="ARBA" id="ARBA00046337"/>
    </source>
</evidence>
<evidence type="ECO:0000256" key="6">
    <source>
        <dbReference type="ARBA" id="ARBA00040307"/>
    </source>
</evidence>
<evidence type="ECO:0000256" key="5">
    <source>
        <dbReference type="ARBA" id="ARBA00023163"/>
    </source>
</evidence>
<comment type="caution">
    <text evidence="11">The sequence shown here is derived from an EMBL/GenBank/DDBJ whole genome shotgun (WGS) entry which is preliminary data.</text>
</comment>
<evidence type="ECO:0000256" key="1">
    <source>
        <dbReference type="ARBA" id="ARBA00004496"/>
    </source>
</evidence>
<dbReference type="SUPFAM" id="SSF46785">
    <property type="entry name" value="Winged helix' DNA-binding domain"/>
    <property type="match status" value="1"/>
</dbReference>
<comment type="subcellular location">
    <subcellularLocation>
        <location evidence="1">Cytoplasm</location>
    </subcellularLocation>
</comment>
<dbReference type="PROSITE" id="PS50995">
    <property type="entry name" value="HTH_MARR_2"/>
    <property type="match status" value="1"/>
</dbReference>
<dbReference type="GO" id="GO:0005737">
    <property type="term" value="C:cytoplasm"/>
    <property type="evidence" value="ECO:0007669"/>
    <property type="project" value="UniProtKB-SubCell"/>
</dbReference>
<dbReference type="Gene3D" id="1.10.10.10">
    <property type="entry name" value="Winged helix-like DNA-binding domain superfamily/Winged helix DNA-binding domain"/>
    <property type="match status" value="1"/>
</dbReference>
<reference evidence="11" key="1">
    <citation type="journal article" date="2021" name="PeerJ">
        <title>Extensive microbial diversity within the chicken gut microbiome revealed by metagenomics and culture.</title>
        <authorList>
            <person name="Gilroy R."/>
            <person name="Ravi A."/>
            <person name="Getino M."/>
            <person name="Pursley I."/>
            <person name="Horton D.L."/>
            <person name="Alikhan N.F."/>
            <person name="Baker D."/>
            <person name="Gharbi K."/>
            <person name="Hall N."/>
            <person name="Watson M."/>
            <person name="Adriaenssens E.M."/>
            <person name="Foster-Nyarko E."/>
            <person name="Jarju S."/>
            <person name="Secka A."/>
            <person name="Antonio M."/>
            <person name="Oren A."/>
            <person name="Chaudhuri R.R."/>
            <person name="La Ragione R."/>
            <person name="Hildebrand F."/>
            <person name="Pallen M.J."/>
        </authorList>
    </citation>
    <scope>NUCLEOTIDE SEQUENCE</scope>
    <source>
        <strain evidence="11">CHK193-16274</strain>
    </source>
</reference>
<dbReference type="InterPro" id="IPR036390">
    <property type="entry name" value="WH_DNA-bd_sf"/>
</dbReference>
<dbReference type="Proteomes" id="UP000749320">
    <property type="component" value="Unassembled WGS sequence"/>
</dbReference>
<dbReference type="InterPro" id="IPR000835">
    <property type="entry name" value="HTH_MarR-typ"/>
</dbReference>
<reference evidence="11" key="2">
    <citation type="submission" date="2021-09" db="EMBL/GenBank/DDBJ databases">
        <authorList>
            <person name="Gilroy R."/>
        </authorList>
    </citation>
    <scope>NUCLEOTIDE SEQUENCE</scope>
    <source>
        <strain evidence="11">CHK193-16274</strain>
    </source>
</reference>
<dbReference type="InterPro" id="IPR036388">
    <property type="entry name" value="WH-like_DNA-bd_sf"/>
</dbReference>
<evidence type="ECO:0000256" key="4">
    <source>
        <dbReference type="ARBA" id="ARBA00023125"/>
    </source>
</evidence>
<dbReference type="GO" id="GO:0003677">
    <property type="term" value="F:DNA binding"/>
    <property type="evidence" value="ECO:0007669"/>
    <property type="project" value="UniProtKB-KW"/>
</dbReference>
<evidence type="ECO:0000313" key="11">
    <source>
        <dbReference type="EMBL" id="HJF39373.1"/>
    </source>
</evidence>
<dbReference type="InterPro" id="IPR023187">
    <property type="entry name" value="Tscrpt_reg_MarR-type_CS"/>
</dbReference>
<evidence type="ECO:0000256" key="9">
    <source>
        <dbReference type="ARBA" id="ARBA00047207"/>
    </source>
</evidence>
<gene>
    <name evidence="11" type="ORF">K8V91_00485</name>
</gene>
<name>A0A921G8W6_9FIRM</name>
<proteinExistence type="inferred from homology"/>
<dbReference type="PANTHER" id="PTHR42756:SF1">
    <property type="entry name" value="TRANSCRIPTIONAL REPRESSOR OF EMRAB OPERON"/>
    <property type="match status" value="1"/>
</dbReference>
<comment type="similarity">
    <text evidence="7">Belongs to the SarZ family.</text>
</comment>
<dbReference type="PANTHER" id="PTHR42756">
    <property type="entry name" value="TRANSCRIPTIONAL REGULATOR, MARR"/>
    <property type="match status" value="1"/>
</dbReference>
<evidence type="ECO:0000313" key="12">
    <source>
        <dbReference type="Proteomes" id="UP000749320"/>
    </source>
</evidence>
<evidence type="ECO:0000259" key="10">
    <source>
        <dbReference type="PROSITE" id="PS50995"/>
    </source>
</evidence>
<dbReference type="Pfam" id="PF22381">
    <property type="entry name" value="Staph_reg_Sar_Rot"/>
    <property type="match status" value="1"/>
</dbReference>
<feature type="domain" description="HTH marR-type" evidence="10">
    <location>
        <begin position="3"/>
        <end position="139"/>
    </location>
</feature>
<dbReference type="GO" id="GO:0003700">
    <property type="term" value="F:DNA-binding transcription factor activity"/>
    <property type="evidence" value="ECO:0007669"/>
    <property type="project" value="InterPro"/>
</dbReference>
<protein>
    <recommendedName>
        <fullName evidence="6">HTH-type transcriptional regulator MgrA</fullName>
    </recommendedName>
    <alternativeName>
        <fullName evidence="8">HTH-type transcriptional regulator SarZ</fullName>
    </alternativeName>
    <alternativeName>
        <fullName evidence="9">Staphylococcal accessory regulator Z</fullName>
    </alternativeName>
</protein>
<keyword evidence="3" id="KW-0843">Virulence</keyword>
<organism evidence="11 12">
    <name type="scientific">Thomasclavelia spiroformis</name>
    <dbReference type="NCBI Taxonomy" id="29348"/>
    <lineage>
        <taxon>Bacteria</taxon>
        <taxon>Bacillati</taxon>
        <taxon>Bacillota</taxon>
        <taxon>Erysipelotrichia</taxon>
        <taxon>Erysipelotrichales</taxon>
        <taxon>Coprobacillaceae</taxon>
        <taxon>Thomasclavelia</taxon>
    </lineage>
</organism>
<keyword evidence="2" id="KW-0805">Transcription regulation</keyword>